<dbReference type="EMBL" id="PGFG01000001">
    <property type="protein sequence ID" value="PJJ74762.1"/>
    <property type="molecule type" value="Genomic_DNA"/>
</dbReference>
<organism evidence="3 4">
    <name type="scientific">Thermoflavifilum aggregans</name>
    <dbReference type="NCBI Taxonomy" id="454188"/>
    <lineage>
        <taxon>Bacteria</taxon>
        <taxon>Pseudomonadati</taxon>
        <taxon>Bacteroidota</taxon>
        <taxon>Chitinophagia</taxon>
        <taxon>Chitinophagales</taxon>
        <taxon>Chitinophagaceae</taxon>
        <taxon>Thermoflavifilum</taxon>
    </lineage>
</organism>
<dbReference type="InterPro" id="IPR011519">
    <property type="entry name" value="UnbV_ASPIC"/>
</dbReference>
<dbReference type="Pfam" id="PF07593">
    <property type="entry name" value="UnbV_ASPIC"/>
    <property type="match status" value="1"/>
</dbReference>
<dbReference type="RefSeq" id="WP_211277184.1">
    <property type="nucleotide sequence ID" value="NZ_PGFG01000001.1"/>
</dbReference>
<evidence type="ECO:0000256" key="1">
    <source>
        <dbReference type="ARBA" id="ARBA00022729"/>
    </source>
</evidence>
<evidence type="ECO:0000313" key="3">
    <source>
        <dbReference type="EMBL" id="PJJ74762.1"/>
    </source>
</evidence>
<comment type="caution">
    <text evidence="3">The sequence shown here is derived from an EMBL/GenBank/DDBJ whole genome shotgun (WGS) entry which is preliminary data.</text>
</comment>
<dbReference type="AlphaFoldDB" id="A0A2M9CS49"/>
<reference evidence="3 4" key="1">
    <citation type="submission" date="2017-11" db="EMBL/GenBank/DDBJ databases">
        <title>Genomic Encyclopedia of Archaeal and Bacterial Type Strains, Phase II (KMG-II): From Individual Species to Whole Genera.</title>
        <authorList>
            <person name="Goeker M."/>
        </authorList>
    </citation>
    <scope>NUCLEOTIDE SEQUENCE [LARGE SCALE GENOMIC DNA]</scope>
    <source>
        <strain evidence="3 4">DSM 27268</strain>
    </source>
</reference>
<sequence>MACLYIVFMAGCRSSSSDYHPPSDPLFVQLSARQTGIDFENQVTPSAQFNVFNYRNFYNGGGVAIGDVNNDGWADIFLVSNQGQCKLYLNEGHWHFKDVTQEAGLETTRVHWSTGVAMADVNGDGLLDIYVCNSGNLPGDDRSNVLWINQGVDKNGIPHFKDEAAQYGLQDKGGFTIHASFFDYDGDGDLDCYILENSFKPISSFGYDKYKLRNQRDPYGGDKLLRNDNGHFVDVSDAAHIYGSVIGFGLGVSVGDINGDMWPDIYVSNDFFERDYLYLNRGDGTFEEILDTAMGHISQSSMGADMADLNNDGWQDIYTTDMLPESDYRLKTTSYFDDYDVNQERLNHDFHHQYMRDMLQLNNGDTTFSEIGQLAGVYATDWSWGALAFDMNNDGWKDLFVSNGIYKNLTDQDFISYFASDANKKRVAESGKFDYREFQNKISSTPVANYAFINQHNLTFRNEAYALGLAMPGFSNGAAYGDLDNDGDLDLVVNNVNMPCFIYRNMTNEKYHKSYIRIKLKGTGKNTFGIGAQVTVYANGMEQMQQEFPQRGFESSMDPVLVFGLEHAKIIDSIVVIWPDRNHEMQVLKNVKVNQTLTLYQKDAHQQFIYHPPVYHPFYENVSASKIHGNIRHQEDLFFVDFQRERLMPELLSTEGPKIATADINGDGLTDFFIGGARDDPGKIFIQLPDGQFRRIDEPALDADRHYEDIGAAFADVNHDGYPDLIVVSGGNEDDVGSRWLAPRVYLNNGKGIFRKLPDAFPPEISVNASCVKVCDFNHDGYPDLFIGGRDVPGIYGADPRSYLLQNDGHGHFVDVTERIAPGLARIGMVTDACWADVDQDGKPDLIVVGEWMPITIFKNEGGYFKKWIEIPHSEGWWHCITAADVNGDGKIDFVLGNLGLNSQFKADPQHPVQLYVGDFDHNGQIDCILTSYKDDGKSYPFYMKDEMYAQFPMLSKRFPKYADYAGKTIQQLFKPEELKDAVIKKAEYLQTALLLNEGNGHFRLEALPVRAQFSPVFAALVEDLDGDGYPDIFLGGNFYGVKPQIGRYDASYGCFLKGDGKGHFTYLTPEQSGLFIRGEVRDLATWEGKDHTKYILVARNNDNALLFQQVYKKTNKDKRPTVK</sequence>
<keyword evidence="1" id="KW-0732">Signal</keyword>
<dbReference type="InterPro" id="IPR027039">
    <property type="entry name" value="Crtac1"/>
</dbReference>
<evidence type="ECO:0000313" key="4">
    <source>
        <dbReference type="Proteomes" id="UP000230000"/>
    </source>
</evidence>
<dbReference type="Pfam" id="PF13517">
    <property type="entry name" value="FG-GAP_3"/>
    <property type="match status" value="4"/>
</dbReference>
<protein>
    <submittedName>
        <fullName evidence="3">VCBS repeat protein</fullName>
    </submittedName>
</protein>
<dbReference type="InterPro" id="IPR013517">
    <property type="entry name" value="FG-GAP"/>
</dbReference>
<gene>
    <name evidence="3" type="ORF">BXY57_0324</name>
</gene>
<keyword evidence="4" id="KW-1185">Reference proteome</keyword>
<dbReference type="SUPFAM" id="SSF69318">
    <property type="entry name" value="Integrin alpha N-terminal domain"/>
    <property type="match status" value="3"/>
</dbReference>
<dbReference type="Gene3D" id="2.130.10.130">
    <property type="entry name" value="Integrin alpha, N-terminal"/>
    <property type="match status" value="4"/>
</dbReference>
<accession>A0A2M9CS49</accession>
<proteinExistence type="predicted"/>
<name>A0A2M9CS49_9BACT</name>
<dbReference type="InterPro" id="IPR028994">
    <property type="entry name" value="Integrin_alpha_N"/>
</dbReference>
<feature type="domain" description="ASPIC/UnbV" evidence="2">
    <location>
        <begin position="529"/>
        <end position="598"/>
    </location>
</feature>
<evidence type="ECO:0000259" key="2">
    <source>
        <dbReference type="Pfam" id="PF07593"/>
    </source>
</evidence>
<dbReference type="Proteomes" id="UP000230000">
    <property type="component" value="Unassembled WGS sequence"/>
</dbReference>
<dbReference type="PANTHER" id="PTHR16026:SF0">
    <property type="entry name" value="CARTILAGE ACIDIC PROTEIN 1"/>
    <property type="match status" value="1"/>
</dbReference>
<dbReference type="PANTHER" id="PTHR16026">
    <property type="entry name" value="CARTILAGE ACIDIC PROTEIN 1"/>
    <property type="match status" value="1"/>
</dbReference>